<sequence>MEYAVQSEKISIQDGKKYVDTFKAYQRKTPNMICDNFQTVGNSNHGYVPLVASNVVYMEELKKLMFDKFMVDQQGLLKEQQLRNKEEFLLKKKNMNLVDEVMVGIIRSEKGLAAIKGLVKSYFMKVMQDKEYENGGCHGQMQEEFENLVFKT</sequence>
<accession>A0A077ZUD6</accession>
<dbReference type="EMBL" id="CCKQ01002393">
    <property type="protein sequence ID" value="CDW73482.1"/>
    <property type="molecule type" value="Genomic_DNA"/>
</dbReference>
<gene>
    <name evidence="1" type="primary">Contig3303.g3540</name>
    <name evidence="1" type="ORF">STYLEM_2462</name>
</gene>
<keyword evidence="2" id="KW-1185">Reference proteome</keyword>
<name>A0A077ZUD6_STYLE</name>
<organism evidence="1 2">
    <name type="scientific">Stylonychia lemnae</name>
    <name type="common">Ciliate</name>
    <dbReference type="NCBI Taxonomy" id="5949"/>
    <lineage>
        <taxon>Eukaryota</taxon>
        <taxon>Sar</taxon>
        <taxon>Alveolata</taxon>
        <taxon>Ciliophora</taxon>
        <taxon>Intramacronucleata</taxon>
        <taxon>Spirotrichea</taxon>
        <taxon>Stichotrichia</taxon>
        <taxon>Sporadotrichida</taxon>
        <taxon>Oxytrichidae</taxon>
        <taxon>Stylonychinae</taxon>
        <taxon>Stylonychia</taxon>
    </lineage>
</organism>
<protein>
    <submittedName>
        <fullName evidence="1">Uncharacterized protein</fullName>
    </submittedName>
</protein>
<dbReference type="AlphaFoldDB" id="A0A077ZUD6"/>
<evidence type="ECO:0000313" key="2">
    <source>
        <dbReference type="Proteomes" id="UP000039865"/>
    </source>
</evidence>
<proteinExistence type="predicted"/>
<dbReference type="InParanoid" id="A0A077ZUD6"/>
<reference evidence="1 2" key="1">
    <citation type="submission" date="2014-06" db="EMBL/GenBank/DDBJ databases">
        <authorList>
            <person name="Swart Estienne"/>
        </authorList>
    </citation>
    <scope>NUCLEOTIDE SEQUENCE [LARGE SCALE GENOMIC DNA]</scope>
    <source>
        <strain evidence="1 2">130c</strain>
    </source>
</reference>
<dbReference type="Proteomes" id="UP000039865">
    <property type="component" value="Unassembled WGS sequence"/>
</dbReference>
<evidence type="ECO:0000313" key="1">
    <source>
        <dbReference type="EMBL" id="CDW73482.1"/>
    </source>
</evidence>